<dbReference type="InterPro" id="IPR036259">
    <property type="entry name" value="MFS_trans_sf"/>
</dbReference>
<keyword evidence="5 7" id="KW-1133">Transmembrane helix</keyword>
<sequence>MVMTREARSPRVSRRDWLGAGVALAAVGWGANQFSPLIVLYQQRLGLSTATVDAMFGLYALGLVPALVAGGRLSDRFGRRPVMLPALALSLLASCLLMAGDVGWLFAGRFLAGVASGAAFGTGAAWVRELSAAAGTAAAGPRRSTVAMTAGFAAGPFVAGVAAQWLPAPTVTAYLPHLVLVAAAVPAAWRTPGELRAAPVPDAETVAPHRLTRHFLLVLLPFAPWVFGSAAIALAYLPTLVATRVDRPLLFTAITTGAGAVAGIAAVPLGTALRRLRPGRVLPVAMIPVLIGIAGAAGAAWSLSPAAVLVTSLILGFAYGVTQFCGLADIQQAADPRSLGTATAVYQTLSYLGFAVPFLLAVAHERLRLTPPALLLVVLGVAALATGWLVVAGRARH</sequence>
<evidence type="ECO:0000256" key="7">
    <source>
        <dbReference type="SAM" id="Phobius"/>
    </source>
</evidence>
<evidence type="ECO:0000256" key="6">
    <source>
        <dbReference type="ARBA" id="ARBA00023136"/>
    </source>
</evidence>
<feature type="transmembrane region" description="Helical" evidence="7">
    <location>
        <begin position="82"/>
        <end position="100"/>
    </location>
</feature>
<keyword evidence="9" id="KW-1185">Reference proteome</keyword>
<dbReference type="EMBL" id="WEGI01000014">
    <property type="protein sequence ID" value="MQY30606.1"/>
    <property type="molecule type" value="Genomic_DNA"/>
</dbReference>
<comment type="caution">
    <text evidence="8">The sequence shown here is derived from an EMBL/GenBank/DDBJ whole genome shotgun (WGS) entry which is preliminary data.</text>
</comment>
<dbReference type="PANTHER" id="PTHR23517">
    <property type="entry name" value="RESISTANCE PROTEIN MDTM, PUTATIVE-RELATED-RELATED"/>
    <property type="match status" value="1"/>
</dbReference>
<dbReference type="AlphaFoldDB" id="A0A7K0DXU6"/>
<evidence type="ECO:0000256" key="4">
    <source>
        <dbReference type="ARBA" id="ARBA00022692"/>
    </source>
</evidence>
<evidence type="ECO:0008006" key="10">
    <source>
        <dbReference type="Google" id="ProtNLM"/>
    </source>
</evidence>
<dbReference type="InterPro" id="IPR050171">
    <property type="entry name" value="MFS_Transporters"/>
</dbReference>
<evidence type="ECO:0000313" key="9">
    <source>
        <dbReference type="Proteomes" id="UP000431401"/>
    </source>
</evidence>
<dbReference type="SUPFAM" id="SSF103473">
    <property type="entry name" value="MFS general substrate transporter"/>
    <property type="match status" value="1"/>
</dbReference>
<evidence type="ECO:0000256" key="5">
    <source>
        <dbReference type="ARBA" id="ARBA00022989"/>
    </source>
</evidence>
<dbReference type="RefSeq" id="WP_153347852.1">
    <property type="nucleotide sequence ID" value="NZ_WEGI01000014.1"/>
</dbReference>
<evidence type="ECO:0000313" key="8">
    <source>
        <dbReference type="EMBL" id="MQY30606.1"/>
    </source>
</evidence>
<feature type="transmembrane region" description="Helical" evidence="7">
    <location>
        <begin position="307"/>
        <end position="327"/>
    </location>
</feature>
<dbReference type="Gene3D" id="1.20.1250.20">
    <property type="entry name" value="MFS general substrate transporter like domains"/>
    <property type="match status" value="1"/>
</dbReference>
<keyword evidence="4 7" id="KW-0812">Transmembrane</keyword>
<dbReference type="GO" id="GO:0005886">
    <property type="term" value="C:plasma membrane"/>
    <property type="evidence" value="ECO:0007669"/>
    <property type="project" value="UniProtKB-SubCell"/>
</dbReference>
<evidence type="ECO:0000256" key="2">
    <source>
        <dbReference type="ARBA" id="ARBA00022448"/>
    </source>
</evidence>
<feature type="transmembrane region" description="Helical" evidence="7">
    <location>
        <begin position="373"/>
        <end position="391"/>
    </location>
</feature>
<dbReference type="Pfam" id="PF07690">
    <property type="entry name" value="MFS_1"/>
    <property type="match status" value="1"/>
</dbReference>
<feature type="transmembrane region" description="Helical" evidence="7">
    <location>
        <begin position="249"/>
        <end position="269"/>
    </location>
</feature>
<dbReference type="GO" id="GO:0022857">
    <property type="term" value="F:transmembrane transporter activity"/>
    <property type="evidence" value="ECO:0007669"/>
    <property type="project" value="InterPro"/>
</dbReference>
<protein>
    <recommendedName>
        <fullName evidence="10">MFS transporter</fullName>
    </recommendedName>
</protein>
<feature type="transmembrane region" description="Helical" evidence="7">
    <location>
        <begin position="281"/>
        <end position="301"/>
    </location>
</feature>
<gene>
    <name evidence="8" type="ORF">NRB56_62080</name>
</gene>
<reference evidence="8 9" key="1">
    <citation type="submission" date="2019-10" db="EMBL/GenBank/DDBJ databases">
        <title>Nocardia macrotermitis sp. nov. and Nocardia aurantia sp. nov., isolated from the gut of fungus growing-termite Macrotermes natalensis.</title>
        <authorList>
            <person name="Benndorf R."/>
            <person name="Schwitalla J."/>
            <person name="Martin K."/>
            <person name="De Beer W."/>
            <person name="Kaster A.-K."/>
            <person name="Vollmers J."/>
            <person name="Poulsen M."/>
            <person name="Beemelmanns C."/>
        </authorList>
    </citation>
    <scope>NUCLEOTIDE SEQUENCE [LARGE SCALE GENOMIC DNA]</scope>
    <source>
        <strain evidence="8 9">RB56</strain>
    </source>
</reference>
<feature type="transmembrane region" description="Helical" evidence="7">
    <location>
        <begin position="146"/>
        <end position="165"/>
    </location>
</feature>
<evidence type="ECO:0000256" key="1">
    <source>
        <dbReference type="ARBA" id="ARBA00004651"/>
    </source>
</evidence>
<name>A0A7K0DXU6_9NOCA</name>
<evidence type="ECO:0000256" key="3">
    <source>
        <dbReference type="ARBA" id="ARBA00022475"/>
    </source>
</evidence>
<feature type="transmembrane region" description="Helical" evidence="7">
    <location>
        <begin position="54"/>
        <end position="70"/>
    </location>
</feature>
<dbReference type="OrthoDB" id="5242249at2"/>
<dbReference type="Proteomes" id="UP000431401">
    <property type="component" value="Unassembled WGS sequence"/>
</dbReference>
<feature type="transmembrane region" description="Helical" evidence="7">
    <location>
        <begin position="171"/>
        <end position="189"/>
    </location>
</feature>
<keyword evidence="3" id="KW-1003">Cell membrane</keyword>
<organism evidence="8 9">
    <name type="scientific">Nocardia aurantia</name>
    <dbReference type="NCBI Taxonomy" id="2585199"/>
    <lineage>
        <taxon>Bacteria</taxon>
        <taxon>Bacillati</taxon>
        <taxon>Actinomycetota</taxon>
        <taxon>Actinomycetes</taxon>
        <taxon>Mycobacteriales</taxon>
        <taxon>Nocardiaceae</taxon>
        <taxon>Nocardia</taxon>
    </lineage>
</organism>
<feature type="transmembrane region" description="Helical" evidence="7">
    <location>
        <begin position="215"/>
        <end position="237"/>
    </location>
</feature>
<comment type="subcellular location">
    <subcellularLocation>
        <location evidence="1">Cell membrane</location>
        <topology evidence="1">Multi-pass membrane protein</topology>
    </subcellularLocation>
</comment>
<keyword evidence="6 7" id="KW-0472">Membrane</keyword>
<keyword evidence="2" id="KW-0813">Transport</keyword>
<feature type="transmembrane region" description="Helical" evidence="7">
    <location>
        <begin position="106"/>
        <end position="126"/>
    </location>
</feature>
<accession>A0A7K0DXU6</accession>
<dbReference type="InterPro" id="IPR011701">
    <property type="entry name" value="MFS"/>
</dbReference>
<proteinExistence type="predicted"/>
<feature type="transmembrane region" description="Helical" evidence="7">
    <location>
        <begin position="339"/>
        <end position="361"/>
    </location>
</feature>